<evidence type="ECO:0000313" key="2">
    <source>
        <dbReference type="Proteomes" id="UP000011509"/>
    </source>
</evidence>
<dbReference type="Gene3D" id="1.10.10.10">
    <property type="entry name" value="Winged helix-like DNA-binding domain superfamily/Winged helix DNA-binding domain"/>
    <property type="match status" value="1"/>
</dbReference>
<name>M0E8G1_9EURY</name>
<dbReference type="Proteomes" id="UP000011509">
    <property type="component" value="Unassembled WGS sequence"/>
</dbReference>
<dbReference type="STRING" id="1227466.C464_17452"/>
<proteinExistence type="predicted"/>
<comment type="caution">
    <text evidence="1">The sequence shown here is derived from an EMBL/GenBank/DDBJ whole genome shotgun (WGS) entry which is preliminary data.</text>
</comment>
<protein>
    <submittedName>
        <fullName evidence="1">PhiH1 repressor-like protein</fullName>
    </submittedName>
</protein>
<dbReference type="InterPro" id="IPR036388">
    <property type="entry name" value="WH-like_DNA-bd_sf"/>
</dbReference>
<organism evidence="1 2">
    <name type="scientific">Halorubrum coriense DSM 10284</name>
    <dbReference type="NCBI Taxonomy" id="1227466"/>
    <lineage>
        <taxon>Archaea</taxon>
        <taxon>Methanobacteriati</taxon>
        <taxon>Methanobacteriota</taxon>
        <taxon>Stenosarchaea group</taxon>
        <taxon>Halobacteria</taxon>
        <taxon>Halobacteriales</taxon>
        <taxon>Haloferacaceae</taxon>
        <taxon>Halorubrum</taxon>
    </lineage>
</organism>
<dbReference type="OrthoDB" id="285635at2157"/>
<gene>
    <name evidence="1" type="ORF">C464_17452</name>
</gene>
<dbReference type="RefSeq" id="WP_006115027.1">
    <property type="nucleotide sequence ID" value="NZ_AOJL01000068.1"/>
</dbReference>
<accession>M0E8G1</accession>
<dbReference type="SUPFAM" id="SSF46785">
    <property type="entry name" value="Winged helix' DNA-binding domain"/>
    <property type="match status" value="1"/>
</dbReference>
<dbReference type="EMBL" id="AOJL01000068">
    <property type="protein sequence ID" value="ELZ42664.1"/>
    <property type="molecule type" value="Genomic_DNA"/>
</dbReference>
<keyword evidence="2" id="KW-1185">Reference proteome</keyword>
<dbReference type="AlphaFoldDB" id="M0E8G1"/>
<dbReference type="InterPro" id="IPR036390">
    <property type="entry name" value="WH_DNA-bd_sf"/>
</dbReference>
<sequence>MRKPGSWMQNPTDERILEVLDTGLRLGPTAIAKNIDKHRVTVSERLQELQKYGFVECPEDGYYEITDVGEQYLEGKVDASKLEED</sequence>
<reference evidence="1 2" key="1">
    <citation type="journal article" date="2014" name="PLoS Genet.">
        <title>Phylogenetically driven sequencing of extremely halophilic archaea reveals strategies for static and dynamic osmo-response.</title>
        <authorList>
            <person name="Becker E.A."/>
            <person name="Seitzer P.M."/>
            <person name="Tritt A."/>
            <person name="Larsen D."/>
            <person name="Krusor M."/>
            <person name="Yao A.I."/>
            <person name="Wu D."/>
            <person name="Madern D."/>
            <person name="Eisen J.A."/>
            <person name="Darling A.E."/>
            <person name="Facciotti M.T."/>
        </authorList>
    </citation>
    <scope>NUCLEOTIDE SEQUENCE [LARGE SCALE GENOMIC DNA]</scope>
    <source>
        <strain evidence="1 2">DSM 10284</strain>
    </source>
</reference>
<evidence type="ECO:0000313" key="1">
    <source>
        <dbReference type="EMBL" id="ELZ42664.1"/>
    </source>
</evidence>